<dbReference type="SUPFAM" id="SSF54593">
    <property type="entry name" value="Glyoxalase/Bleomycin resistance protein/Dihydroxybiphenyl dioxygenase"/>
    <property type="match status" value="1"/>
</dbReference>
<dbReference type="RefSeq" id="WP_066619683.1">
    <property type="nucleotide sequence ID" value="NZ_JBHSYQ010000003.1"/>
</dbReference>
<keyword evidence="3" id="KW-1185">Reference proteome</keyword>
<feature type="domain" description="VOC" evidence="1">
    <location>
        <begin position="8"/>
        <end position="124"/>
    </location>
</feature>
<dbReference type="InterPro" id="IPR004360">
    <property type="entry name" value="Glyas_Fos-R_dOase_dom"/>
</dbReference>
<dbReference type="EMBL" id="JBHSYQ010000003">
    <property type="protein sequence ID" value="MFC6996184.1"/>
    <property type="molecule type" value="Genomic_DNA"/>
</dbReference>
<name>A0ABW2DEL0_9BACT</name>
<dbReference type="PROSITE" id="PS51819">
    <property type="entry name" value="VOC"/>
    <property type="match status" value="1"/>
</dbReference>
<evidence type="ECO:0000313" key="2">
    <source>
        <dbReference type="EMBL" id="MFC6996184.1"/>
    </source>
</evidence>
<dbReference type="InterPro" id="IPR037523">
    <property type="entry name" value="VOC_core"/>
</dbReference>
<evidence type="ECO:0000259" key="1">
    <source>
        <dbReference type="PROSITE" id="PS51819"/>
    </source>
</evidence>
<dbReference type="PANTHER" id="PTHR41294">
    <property type="entry name" value="CADMIUM-INDUCED PROTEIN CADI"/>
    <property type="match status" value="1"/>
</dbReference>
<dbReference type="InterPro" id="IPR049789">
    <property type="entry name" value="ArsI/CadI-like"/>
</dbReference>
<dbReference type="Pfam" id="PF00903">
    <property type="entry name" value="Glyoxalase"/>
    <property type="match status" value="1"/>
</dbReference>
<dbReference type="InterPro" id="IPR029068">
    <property type="entry name" value="Glyas_Bleomycin-R_OHBP_Dase"/>
</dbReference>
<dbReference type="NCBIfam" id="NF041414">
    <property type="entry name" value="ArsI_CadI_VOC"/>
    <property type="match status" value="1"/>
</dbReference>
<dbReference type="InterPro" id="IPR052393">
    <property type="entry name" value="Cadmium-induced_rsp"/>
</dbReference>
<reference evidence="3" key="1">
    <citation type="journal article" date="2019" name="Int. J. Syst. Evol. Microbiol.">
        <title>The Global Catalogue of Microorganisms (GCM) 10K type strain sequencing project: providing services to taxonomists for standard genome sequencing and annotation.</title>
        <authorList>
            <consortium name="The Broad Institute Genomics Platform"/>
            <consortium name="The Broad Institute Genome Sequencing Center for Infectious Disease"/>
            <person name="Wu L."/>
            <person name="Ma J."/>
        </authorList>
    </citation>
    <scope>NUCLEOTIDE SEQUENCE [LARGE SCALE GENOMIC DNA]</scope>
    <source>
        <strain evidence="3">CGMCC 4.7393</strain>
    </source>
</reference>
<dbReference type="PANTHER" id="PTHR41294:SF1">
    <property type="entry name" value="CADMIUM-INDUCED PROTEIN CADI"/>
    <property type="match status" value="1"/>
</dbReference>
<proteinExistence type="predicted"/>
<dbReference type="Proteomes" id="UP001596405">
    <property type="component" value="Unassembled WGS sequence"/>
</dbReference>
<accession>A0ABW2DEL0</accession>
<organism evidence="2 3">
    <name type="scientific">Rufibacter roseus</name>
    <dbReference type="NCBI Taxonomy" id="1567108"/>
    <lineage>
        <taxon>Bacteria</taxon>
        <taxon>Pseudomonadati</taxon>
        <taxon>Bacteroidota</taxon>
        <taxon>Cytophagia</taxon>
        <taxon>Cytophagales</taxon>
        <taxon>Hymenobacteraceae</taxon>
        <taxon>Rufibacter</taxon>
    </lineage>
</organism>
<dbReference type="Gene3D" id="3.10.180.10">
    <property type="entry name" value="2,3-Dihydroxybiphenyl 1,2-Dioxygenase, domain 1"/>
    <property type="match status" value="1"/>
</dbReference>
<evidence type="ECO:0000313" key="3">
    <source>
        <dbReference type="Proteomes" id="UP001596405"/>
    </source>
</evidence>
<comment type="caution">
    <text evidence="2">The sequence shown here is derived from an EMBL/GenBank/DDBJ whole genome shotgun (WGS) entry which is preliminary data.</text>
</comment>
<sequence>MQTNTTFPRMHVSYYVSDITKTVDFYTAFFGQAPAKQKTDYAKFVLDSPSLIISFVQNPDRVQPHFGHLGFQVESQAELLARLEDIKANGLPILEEIGTNCCYATQDKFWITDPDGVQWEVYYFHADAEFNDPHYQTQEATACCLPPAQEAPAAQKELTFISLSSLGVNTTEGETCTPGGGCC</sequence>
<gene>
    <name evidence="2" type="ORF">ACFQHR_01050</name>
</gene>
<protein>
    <submittedName>
        <fullName evidence="2">ArsI/CadI family heavy metal resistance metalloenzyme</fullName>
    </submittedName>
</protein>